<evidence type="ECO:0000313" key="5">
    <source>
        <dbReference type="EMBL" id="RAG86274.1"/>
    </source>
</evidence>
<proteinExistence type="inferred from homology"/>
<keyword evidence="3 4" id="KW-0732">Signal</keyword>
<dbReference type="GO" id="GO:0015768">
    <property type="term" value="P:maltose transport"/>
    <property type="evidence" value="ECO:0007669"/>
    <property type="project" value="TreeGrafter"/>
</dbReference>
<evidence type="ECO:0000256" key="3">
    <source>
        <dbReference type="ARBA" id="ARBA00022729"/>
    </source>
</evidence>
<dbReference type="EMBL" id="QKYN01000029">
    <property type="protein sequence ID" value="RAG86274.1"/>
    <property type="molecule type" value="Genomic_DNA"/>
</dbReference>
<evidence type="ECO:0000313" key="6">
    <source>
        <dbReference type="Proteomes" id="UP000248889"/>
    </source>
</evidence>
<keyword evidence="5" id="KW-0762">Sugar transport</keyword>
<name>A0A2X0IMC3_9ACTN</name>
<dbReference type="Gene3D" id="3.40.190.10">
    <property type="entry name" value="Periplasmic binding protein-like II"/>
    <property type="match status" value="2"/>
</dbReference>
<feature type="signal peptide" evidence="4">
    <location>
        <begin position="1"/>
        <end position="27"/>
    </location>
</feature>
<dbReference type="OrthoDB" id="2507686at2"/>
<gene>
    <name evidence="5" type="ORF">DN069_07385</name>
</gene>
<dbReference type="GO" id="GO:0042956">
    <property type="term" value="P:maltodextrin transmembrane transport"/>
    <property type="evidence" value="ECO:0007669"/>
    <property type="project" value="TreeGrafter"/>
</dbReference>
<dbReference type="InterPro" id="IPR006059">
    <property type="entry name" value="SBP"/>
</dbReference>
<dbReference type="RefSeq" id="WP_111500042.1">
    <property type="nucleotide sequence ID" value="NZ_QKYN01000029.1"/>
</dbReference>
<dbReference type="AlphaFoldDB" id="A0A2X0IMC3"/>
<dbReference type="Pfam" id="PF01547">
    <property type="entry name" value="SBP_bac_1"/>
    <property type="match status" value="1"/>
</dbReference>
<dbReference type="PROSITE" id="PS51257">
    <property type="entry name" value="PROKAR_LIPOPROTEIN"/>
    <property type="match status" value="1"/>
</dbReference>
<dbReference type="PANTHER" id="PTHR30061">
    <property type="entry name" value="MALTOSE-BINDING PERIPLASMIC PROTEIN"/>
    <property type="match status" value="1"/>
</dbReference>
<organism evidence="5 6">
    <name type="scientific">Streptacidiphilus pinicola</name>
    <dbReference type="NCBI Taxonomy" id="2219663"/>
    <lineage>
        <taxon>Bacteria</taxon>
        <taxon>Bacillati</taxon>
        <taxon>Actinomycetota</taxon>
        <taxon>Actinomycetes</taxon>
        <taxon>Kitasatosporales</taxon>
        <taxon>Streptomycetaceae</taxon>
        <taxon>Streptacidiphilus</taxon>
    </lineage>
</organism>
<accession>A0A2X0IMC3</accession>
<dbReference type="GO" id="GO:0055052">
    <property type="term" value="C:ATP-binding cassette (ABC) transporter complex, substrate-binding subunit-containing"/>
    <property type="evidence" value="ECO:0007669"/>
    <property type="project" value="TreeGrafter"/>
</dbReference>
<protein>
    <submittedName>
        <fullName evidence="5">Sugar transporter</fullName>
    </submittedName>
</protein>
<comment type="similarity">
    <text evidence="1">Belongs to the bacterial solute-binding protein 1 family.</text>
</comment>
<dbReference type="SUPFAM" id="SSF53850">
    <property type="entry name" value="Periplasmic binding protein-like II"/>
    <property type="match status" value="1"/>
</dbReference>
<dbReference type="PANTHER" id="PTHR30061:SF50">
    <property type="entry name" value="MALTOSE_MALTODEXTRIN-BINDING PERIPLASMIC PROTEIN"/>
    <property type="match status" value="1"/>
</dbReference>
<reference evidence="5 6" key="1">
    <citation type="submission" date="2018-06" db="EMBL/GenBank/DDBJ databases">
        <title>Streptacidiphilus pinicola sp. nov., isolated from pine grove soil.</title>
        <authorList>
            <person name="Roh S.G."/>
            <person name="Park S."/>
            <person name="Kim M.-K."/>
            <person name="Yun B.-R."/>
            <person name="Park J."/>
            <person name="Kim M.J."/>
            <person name="Kim Y.S."/>
            <person name="Kim S.B."/>
        </authorList>
    </citation>
    <scope>NUCLEOTIDE SEQUENCE [LARGE SCALE GENOMIC DNA]</scope>
    <source>
        <strain evidence="5 6">MMS16-CNU450</strain>
    </source>
</reference>
<comment type="caution">
    <text evidence="5">The sequence shown here is derived from an EMBL/GenBank/DDBJ whole genome shotgun (WGS) entry which is preliminary data.</text>
</comment>
<evidence type="ECO:0000256" key="1">
    <source>
        <dbReference type="ARBA" id="ARBA00008520"/>
    </source>
</evidence>
<evidence type="ECO:0000256" key="4">
    <source>
        <dbReference type="SAM" id="SignalP"/>
    </source>
</evidence>
<keyword evidence="2" id="KW-0813">Transport</keyword>
<sequence length="428" mass="45042">MRRRAVAVGVCSAVAALGLSACGLVHGGSGQGSASPTSWGGRTLVVWLMKGDDQQAWMTAVRSEFGRAYPGAKVDFEVQDWNGIEQKVTDALAQLNPPDVIDIGNTQTPFYAANGGLLQLTPYLAELGASGWTKSMNASAVFQGKQYAAPWYAGNRVVMYNKLLWKKAGLGAAPQTLQEWEDDLARLQNTAGVSSALWLPGQNWYAFDGFLQDQGAPIVQRVDGAWAGDLESPAGLRAAAVFKKLQAYGHAPTDGTEAGQATVFAKGDVGCMIAMGYEGAQVTAANPGLNNQIGWFPIPGAKAGQPAKTFLGGSDLTISQNTANKELAVGFLKVALDDANEALMARSSGFLPNRASLYPALAGNAYAQAAAKSVPYAGYTPLLPGWGNVETTPNPVITLFLTPYLKGKDPVVAAQAADAELTRRLGWN</sequence>
<feature type="chain" id="PRO_5038851581" evidence="4">
    <location>
        <begin position="28"/>
        <end position="428"/>
    </location>
</feature>
<keyword evidence="6" id="KW-1185">Reference proteome</keyword>
<evidence type="ECO:0000256" key="2">
    <source>
        <dbReference type="ARBA" id="ARBA00022448"/>
    </source>
</evidence>
<dbReference type="GO" id="GO:1901982">
    <property type="term" value="F:maltose binding"/>
    <property type="evidence" value="ECO:0007669"/>
    <property type="project" value="TreeGrafter"/>
</dbReference>
<dbReference type="Proteomes" id="UP000248889">
    <property type="component" value="Unassembled WGS sequence"/>
</dbReference>